<keyword evidence="2" id="KW-0489">Methyltransferase</keyword>
<dbReference type="SUPFAM" id="SSF53335">
    <property type="entry name" value="S-adenosyl-L-methionine-dependent methyltransferases"/>
    <property type="match status" value="1"/>
</dbReference>
<dbReference type="InterPro" id="IPR029063">
    <property type="entry name" value="SAM-dependent_MTases_sf"/>
</dbReference>
<keyword evidence="3" id="KW-1185">Reference proteome</keyword>
<protein>
    <submittedName>
        <fullName evidence="2">Class I SAM-dependent methyltransferase</fullName>
    </submittedName>
</protein>
<dbReference type="Pfam" id="PF13649">
    <property type="entry name" value="Methyltransf_25"/>
    <property type="match status" value="1"/>
</dbReference>
<evidence type="ECO:0000313" key="2">
    <source>
        <dbReference type="EMBL" id="NEN78414.1"/>
    </source>
</evidence>
<dbReference type="CDD" id="cd02440">
    <property type="entry name" value="AdoMet_MTases"/>
    <property type="match status" value="1"/>
</dbReference>
<keyword evidence="2" id="KW-0808">Transferase</keyword>
<evidence type="ECO:0000313" key="3">
    <source>
        <dbReference type="Proteomes" id="UP000468687"/>
    </source>
</evidence>
<dbReference type="GO" id="GO:0032259">
    <property type="term" value="P:methylation"/>
    <property type="evidence" value="ECO:0007669"/>
    <property type="project" value="UniProtKB-KW"/>
</dbReference>
<organism evidence="2 3">
    <name type="scientific">Nocardioides zeae</name>
    <dbReference type="NCBI Taxonomy" id="1457234"/>
    <lineage>
        <taxon>Bacteria</taxon>
        <taxon>Bacillati</taxon>
        <taxon>Actinomycetota</taxon>
        <taxon>Actinomycetes</taxon>
        <taxon>Propionibacteriales</taxon>
        <taxon>Nocardioidaceae</taxon>
        <taxon>Nocardioides</taxon>
    </lineage>
</organism>
<dbReference type="Proteomes" id="UP000468687">
    <property type="component" value="Unassembled WGS sequence"/>
</dbReference>
<dbReference type="AlphaFoldDB" id="A0A6P0HJJ7"/>
<gene>
    <name evidence="2" type="ORF">G3T38_08990</name>
</gene>
<reference evidence="2 3" key="1">
    <citation type="journal article" date="2014" name="Int. J. Syst. Evol. Microbiol.">
        <title>Nocardioides zeae sp. nov., isolated from the stem of Zea mays.</title>
        <authorList>
            <person name="Glaeser S.P."/>
            <person name="McInroy J.A."/>
            <person name="Busse H.J."/>
            <person name="Kampfer P."/>
        </authorList>
    </citation>
    <scope>NUCLEOTIDE SEQUENCE [LARGE SCALE GENOMIC DNA]</scope>
    <source>
        <strain evidence="2 3">JCM 30728</strain>
    </source>
</reference>
<evidence type="ECO:0000259" key="1">
    <source>
        <dbReference type="Pfam" id="PF13649"/>
    </source>
</evidence>
<dbReference type="EMBL" id="JAAGXA010000005">
    <property type="protein sequence ID" value="NEN78414.1"/>
    <property type="molecule type" value="Genomic_DNA"/>
</dbReference>
<sequence length="550" mass="59783">MRSDGRVCSREVARTCHSVTVTFTEVLFPGRHHAVTAFQVEYLHRLLAGEVTEASDQTIAVADDAVVIWPLTSANHAWTRRNPLPGHRREALVERVSVASGLPSLVVPVPDVPQHPRFAELVVTTVATALGHRPAPSPEHTLVACSTPAVAASYRALGFAVVGVEDAVESAPEDQPARPWEVVQRLAEGDASWRLIAHPETVAFYERYDVPRLVTELFADPVVSSEGDLTTTRDYRTYAASFETASDRKFEQVGPLLEPGRVVDVGCATGGLLERIAADPRFAESDLFGVDIARPLLDEAEHKKATGVFANPNIWFVRANILSGPVMPAASIDSTVTVALTHEVFSYGAGRADVEAFARRVHEHTRVGGVWVNSDVLGPDQPDRVVRLTLRTDDGATPVEPHRELDDLAPAEVAAYVEGLSTAGRLVQFAHDFPRLSGTAFGAERLPTDDGAATYQLRLGDAMEFMTTKDYADNWLSECHESFCGLTFADWRTVLTDAGFTLDPTSGAWRNDWLAEHRFSPVASLTDAGTGAPLPWPVTHVLTVARRPLG</sequence>
<dbReference type="InterPro" id="IPR041698">
    <property type="entry name" value="Methyltransf_25"/>
</dbReference>
<feature type="domain" description="Methyltransferase" evidence="1">
    <location>
        <begin position="262"/>
        <end position="369"/>
    </location>
</feature>
<comment type="caution">
    <text evidence="2">The sequence shown here is derived from an EMBL/GenBank/DDBJ whole genome shotgun (WGS) entry which is preliminary data.</text>
</comment>
<dbReference type="Gene3D" id="3.40.50.150">
    <property type="entry name" value="Vaccinia Virus protein VP39"/>
    <property type="match status" value="1"/>
</dbReference>
<name>A0A6P0HJJ7_9ACTN</name>
<dbReference type="GO" id="GO:0008168">
    <property type="term" value="F:methyltransferase activity"/>
    <property type="evidence" value="ECO:0007669"/>
    <property type="project" value="UniProtKB-KW"/>
</dbReference>
<proteinExistence type="predicted"/>
<accession>A0A6P0HJJ7</accession>